<sequence length="688" mass="75542">MNGQELLVKAYRHMCQAKHMAATYEQHRNICKYVHSTSRGHEAVQLAISYLLDPADYVSPYYRDESLLLGLGFSPYELMLQLLAKAADPFTGGRAYYSHPGYRGDDKPTIIQQSSATGMQVIPTTGIAQGIQYLEKHLSEKLNITSNGKMPLVVCSLGDASVTEGEVSEAFQFAVLKKLPILYLVQDNRWGISVSADESRVMDAYEYAAGFPGMSRARVDGSDFEACYQLFQEVTESIRRERSPWLIQANVPLLGHHTSGVRKEFYRTEEDLKMHALRDPGPLLRERLLAAGVSMDELADIDKAAEQEVRLAFQQAVEAADPDPATVQSHVFVPTTVTVETGQRETTKAEKINMVDAALFAIREIMEEFPEAVLYGQDVGRRLGGVFREAATLAEQFGDHRVFNTAIQEAYIIGSTSGMSAVGLKPIVEVQFADYIYPGLNQLVSEISKSSYLSCGKFPVQTLIRVPVGAYGGGGPYHSGSIESTLLSIKGIKVVYPSNAADMKGLMKAAFLDPNPVVMLEHKGLYWSKVPGTESAKQPEPGADYRIPLGKARIALPAFKQAVMQGDSCCIITYGMGVYWAKAAAMHFPGQVEVVDLRCLFPLDEELVFDTVKQHGKCLVLTEEQQHNSFAEALAGRISKACFQWLDAPVDVMGALNLPAVPMNAALEAAMLPSADKLRGRIGQLLSY</sequence>
<evidence type="ECO:0000259" key="6">
    <source>
        <dbReference type="SMART" id="SM00861"/>
    </source>
</evidence>
<dbReference type="Proteomes" id="UP001200145">
    <property type="component" value="Unassembled WGS sequence"/>
</dbReference>
<evidence type="ECO:0000256" key="1">
    <source>
        <dbReference type="ARBA" id="ARBA00001964"/>
    </source>
</evidence>
<dbReference type="InterPro" id="IPR029061">
    <property type="entry name" value="THDP-binding"/>
</dbReference>
<dbReference type="InterPro" id="IPR033248">
    <property type="entry name" value="Transketolase_C"/>
</dbReference>
<dbReference type="Pfam" id="PF00676">
    <property type="entry name" value="E1_dh"/>
    <property type="match status" value="1"/>
</dbReference>
<dbReference type="SMART" id="SM00861">
    <property type="entry name" value="Transket_pyr"/>
    <property type="match status" value="1"/>
</dbReference>
<dbReference type="InterPro" id="IPR009014">
    <property type="entry name" value="Transketo_C/PFOR_II"/>
</dbReference>
<evidence type="ECO:0000313" key="8">
    <source>
        <dbReference type="Proteomes" id="UP001200145"/>
    </source>
</evidence>
<evidence type="ECO:0000256" key="3">
    <source>
        <dbReference type="ARBA" id="ARBA00012277"/>
    </source>
</evidence>
<dbReference type="Gene3D" id="3.40.50.970">
    <property type="match status" value="2"/>
</dbReference>
<keyword evidence="8" id="KW-1185">Reference proteome</keyword>
<dbReference type="CDD" id="cd02000">
    <property type="entry name" value="TPP_E1_PDC_ADC_BCADC"/>
    <property type="match status" value="1"/>
</dbReference>
<dbReference type="CDD" id="cd07036">
    <property type="entry name" value="TPP_PYR_E1-PDHc-beta_like"/>
    <property type="match status" value="1"/>
</dbReference>
<dbReference type="Gene3D" id="3.40.50.920">
    <property type="match status" value="1"/>
</dbReference>
<reference evidence="7 8" key="1">
    <citation type="submission" date="2022-01" db="EMBL/GenBank/DDBJ databases">
        <title>Flavihumibacter sp. nov., isolated from sediment of a river.</title>
        <authorList>
            <person name="Liu H."/>
        </authorList>
    </citation>
    <scope>NUCLEOTIDE SEQUENCE [LARGE SCALE GENOMIC DNA]</scope>
    <source>
        <strain evidence="7 8">RY-1</strain>
    </source>
</reference>
<keyword evidence="4" id="KW-0560">Oxidoreductase</keyword>
<dbReference type="PANTHER" id="PTHR42980">
    <property type="entry name" value="2-OXOISOVALERATE DEHYDROGENASE SUBUNIT BETA-RELATED"/>
    <property type="match status" value="1"/>
</dbReference>
<comment type="function">
    <text evidence="2">E1 component of the 2-oxoglutarate dehydrogenase (OGDH) complex which catalyzes the decarboxylation of 2-oxoglutarate, the first step in the conversion of 2-oxoglutarate to succinyl-CoA and CO(2).</text>
</comment>
<evidence type="ECO:0000256" key="4">
    <source>
        <dbReference type="ARBA" id="ARBA00023002"/>
    </source>
</evidence>
<protein>
    <recommendedName>
        <fullName evidence="3">3-methyl-2-oxobutanoate dehydrogenase (2-methylpropanoyl-transferring)</fullName>
        <ecNumber evidence="3">1.2.4.4</ecNumber>
    </recommendedName>
</protein>
<feature type="domain" description="Transketolase-like pyrimidine-binding" evidence="6">
    <location>
        <begin position="352"/>
        <end position="528"/>
    </location>
</feature>
<accession>A0ABS9BFI9</accession>
<keyword evidence="5" id="KW-0786">Thiamine pyrophosphate</keyword>
<name>A0ABS9BFI9_9BACT</name>
<dbReference type="SUPFAM" id="SSF52518">
    <property type="entry name" value="Thiamin diphosphate-binding fold (THDP-binding)"/>
    <property type="match status" value="2"/>
</dbReference>
<proteinExistence type="predicted"/>
<dbReference type="EMBL" id="JAKEVY010000001">
    <property type="protein sequence ID" value="MCF1713898.1"/>
    <property type="molecule type" value="Genomic_DNA"/>
</dbReference>
<dbReference type="InterPro" id="IPR001017">
    <property type="entry name" value="DH_E1"/>
</dbReference>
<dbReference type="SUPFAM" id="SSF52922">
    <property type="entry name" value="TK C-terminal domain-like"/>
    <property type="match status" value="1"/>
</dbReference>
<dbReference type="InterPro" id="IPR005475">
    <property type="entry name" value="Transketolase-like_Pyr-bd"/>
</dbReference>
<gene>
    <name evidence="7" type="ORF">L0U88_04545</name>
</gene>
<organism evidence="7 8">
    <name type="scientific">Flavihumibacter fluminis</name>
    <dbReference type="NCBI Taxonomy" id="2909236"/>
    <lineage>
        <taxon>Bacteria</taxon>
        <taxon>Pseudomonadati</taxon>
        <taxon>Bacteroidota</taxon>
        <taxon>Chitinophagia</taxon>
        <taxon>Chitinophagales</taxon>
        <taxon>Chitinophagaceae</taxon>
        <taxon>Flavihumibacter</taxon>
    </lineage>
</organism>
<evidence type="ECO:0000313" key="7">
    <source>
        <dbReference type="EMBL" id="MCF1713898.1"/>
    </source>
</evidence>
<comment type="caution">
    <text evidence="7">The sequence shown here is derived from an EMBL/GenBank/DDBJ whole genome shotgun (WGS) entry which is preliminary data.</text>
</comment>
<dbReference type="Pfam" id="PF02780">
    <property type="entry name" value="Transketolase_C"/>
    <property type="match status" value="1"/>
</dbReference>
<evidence type="ECO:0000256" key="5">
    <source>
        <dbReference type="ARBA" id="ARBA00023052"/>
    </source>
</evidence>
<evidence type="ECO:0000256" key="2">
    <source>
        <dbReference type="ARBA" id="ARBA00003906"/>
    </source>
</evidence>
<dbReference type="EC" id="1.2.4.4" evidence="3"/>
<comment type="cofactor">
    <cofactor evidence="1">
        <name>thiamine diphosphate</name>
        <dbReference type="ChEBI" id="CHEBI:58937"/>
    </cofactor>
</comment>
<dbReference type="Pfam" id="PF02779">
    <property type="entry name" value="Transket_pyr"/>
    <property type="match status" value="1"/>
</dbReference>
<dbReference type="RefSeq" id="WP_234864425.1">
    <property type="nucleotide sequence ID" value="NZ_JAKEVY010000001.1"/>
</dbReference>
<dbReference type="PANTHER" id="PTHR42980:SF1">
    <property type="entry name" value="2-OXOISOVALERATE DEHYDROGENASE SUBUNIT BETA, MITOCHONDRIAL"/>
    <property type="match status" value="1"/>
</dbReference>